<evidence type="ECO:0000313" key="3">
    <source>
        <dbReference type="EMBL" id="AXV07100.1"/>
    </source>
</evidence>
<dbReference type="EMBL" id="CP031165">
    <property type="protein sequence ID" value="AXV07100.1"/>
    <property type="molecule type" value="Genomic_DNA"/>
</dbReference>
<dbReference type="SMART" id="SM00603">
    <property type="entry name" value="LCCL"/>
    <property type="match status" value="1"/>
</dbReference>
<dbReference type="Proteomes" id="UP000264006">
    <property type="component" value="Chromosome"/>
</dbReference>
<dbReference type="AlphaFoldDB" id="A0A346XY03"/>
<dbReference type="PANTHER" id="PTHR31331">
    <property type="entry name" value="LCCL DOMAIN PROTEIN (AFU_ORTHOLOGUE AFUA_5G08630)"/>
    <property type="match status" value="1"/>
</dbReference>
<dbReference type="KEGG" id="euz:DVS28_a2419"/>
<proteinExistence type="predicted"/>
<dbReference type="InterPro" id="IPR004043">
    <property type="entry name" value="LCCL"/>
</dbReference>
<name>A0A346XY03_9ACTN</name>
<gene>
    <name evidence="3" type="ORF">DVS28_a2419</name>
</gene>
<feature type="chain" id="PRO_5039719676" description="LCCL domain-containing protein" evidence="1">
    <location>
        <begin position="22"/>
        <end position="141"/>
    </location>
</feature>
<accession>A0A346XY03</accession>
<dbReference type="InterPro" id="IPR036609">
    <property type="entry name" value="LCCL_sf"/>
</dbReference>
<protein>
    <recommendedName>
        <fullName evidence="2">LCCL domain-containing protein</fullName>
    </recommendedName>
</protein>
<dbReference type="RefSeq" id="WP_114591653.1">
    <property type="nucleotide sequence ID" value="NZ_CAXIBR010000011.1"/>
</dbReference>
<dbReference type="InterPro" id="IPR051957">
    <property type="entry name" value="CRISP-LCCL_domain"/>
</dbReference>
<dbReference type="PANTHER" id="PTHR31331:SF1">
    <property type="entry name" value="CYSTEINE RICH SECRETORY PROTEIN LCCL DOMAIN CONTAINING 2"/>
    <property type="match status" value="1"/>
</dbReference>
<dbReference type="SUPFAM" id="SSF69848">
    <property type="entry name" value="LCCL domain"/>
    <property type="match status" value="1"/>
</dbReference>
<dbReference type="OrthoDB" id="4655582at2"/>
<organism evidence="3 4">
    <name type="scientific">Euzebya pacifica</name>
    <dbReference type="NCBI Taxonomy" id="1608957"/>
    <lineage>
        <taxon>Bacteria</taxon>
        <taxon>Bacillati</taxon>
        <taxon>Actinomycetota</taxon>
        <taxon>Nitriliruptoria</taxon>
        <taxon>Euzebyales</taxon>
    </lineage>
</organism>
<feature type="signal peptide" evidence="1">
    <location>
        <begin position="1"/>
        <end position="21"/>
    </location>
</feature>
<sequence>MTNSTPWLRGSLLALMLLVTACGGGGDDVGTERQPEVAVAEEFDAEWSRNATELRGNDGERYAYTCPPAGSASSVWGTGPYTDDSSVCTAAVHAGLITFDDGGRVVFEIEPGLEAYPEGEANGVAASSWPSWPGSFSFVSR</sequence>
<feature type="domain" description="LCCL" evidence="2">
    <location>
        <begin position="74"/>
        <end position="136"/>
    </location>
</feature>
<evidence type="ECO:0000256" key="1">
    <source>
        <dbReference type="SAM" id="SignalP"/>
    </source>
</evidence>
<dbReference type="PROSITE" id="PS50820">
    <property type="entry name" value="LCCL"/>
    <property type="match status" value="1"/>
</dbReference>
<reference evidence="3 4" key="1">
    <citation type="submission" date="2018-09" db="EMBL/GenBank/DDBJ databases">
        <title>Complete genome sequence of Euzebya sp. DY32-46 isolated from seawater of Pacific Ocean.</title>
        <authorList>
            <person name="Xu L."/>
            <person name="Wu Y.-H."/>
            <person name="Xu X.-W."/>
        </authorList>
    </citation>
    <scope>NUCLEOTIDE SEQUENCE [LARGE SCALE GENOMIC DNA]</scope>
    <source>
        <strain evidence="3 4">DY32-46</strain>
    </source>
</reference>
<keyword evidence="4" id="KW-1185">Reference proteome</keyword>
<evidence type="ECO:0000313" key="4">
    <source>
        <dbReference type="Proteomes" id="UP000264006"/>
    </source>
</evidence>
<keyword evidence="1" id="KW-0732">Signal</keyword>
<dbReference type="Gene3D" id="2.170.130.20">
    <property type="entry name" value="LCCL-like domain"/>
    <property type="match status" value="1"/>
</dbReference>
<evidence type="ECO:0000259" key="2">
    <source>
        <dbReference type="PROSITE" id="PS50820"/>
    </source>
</evidence>
<dbReference type="Pfam" id="PF03815">
    <property type="entry name" value="LCCL"/>
    <property type="match status" value="1"/>
</dbReference>